<dbReference type="EMBL" id="OC927166">
    <property type="protein sequence ID" value="CAD7657086.1"/>
    <property type="molecule type" value="Genomic_DNA"/>
</dbReference>
<dbReference type="PANTHER" id="PTHR10342:SF273">
    <property type="entry name" value="RE14504P"/>
    <property type="match status" value="1"/>
</dbReference>
<evidence type="ECO:0000313" key="7">
    <source>
        <dbReference type="EMBL" id="CAD7657086.1"/>
    </source>
</evidence>
<dbReference type="InterPro" id="IPR000917">
    <property type="entry name" value="Sulfatase_N"/>
</dbReference>
<accession>A0A7R9MBD1</accession>
<dbReference type="Proteomes" id="UP000728032">
    <property type="component" value="Unassembled WGS sequence"/>
</dbReference>
<protein>
    <recommendedName>
        <fullName evidence="6">Sulfatase N-terminal domain-containing protein</fullName>
    </recommendedName>
</protein>
<dbReference type="InterPro" id="IPR047115">
    <property type="entry name" value="ARSB"/>
</dbReference>
<keyword evidence="3" id="KW-0479">Metal-binding</keyword>
<dbReference type="Pfam" id="PF00884">
    <property type="entry name" value="Sulfatase"/>
    <property type="match status" value="1"/>
</dbReference>
<comment type="cofactor">
    <cofactor evidence="1">
        <name>Ca(2+)</name>
        <dbReference type="ChEBI" id="CHEBI:29108"/>
    </cofactor>
</comment>
<keyword evidence="4" id="KW-0106">Calcium</keyword>
<sequence length="196" mass="21821">MPYQSLHSSTFKLTLEVPQKYVDKFDYVVSGVRRRLAAMANNMDESIGVIIERLHSRGMLDNSVVIFVSDNGGDPLQHVGNGGSNYPLRGTKFGLFEGGIRVPAFIWSPLLNKSGYVSNALIHVTDLLPTILDAINGTGIRNENNIYGISHWATLSNNKRPVRTELLHNIDPIWNMSAIRYYDYKLVKSTGPVNSS</sequence>
<proteinExistence type="inferred from homology"/>
<evidence type="ECO:0000256" key="5">
    <source>
        <dbReference type="ARBA" id="ARBA00023180"/>
    </source>
</evidence>
<dbReference type="GO" id="GO:0046872">
    <property type="term" value="F:metal ion binding"/>
    <property type="evidence" value="ECO:0007669"/>
    <property type="project" value="UniProtKB-KW"/>
</dbReference>
<dbReference type="InterPro" id="IPR017850">
    <property type="entry name" value="Alkaline_phosphatase_core_sf"/>
</dbReference>
<feature type="domain" description="Sulfatase N-terminal" evidence="6">
    <location>
        <begin position="18"/>
        <end position="135"/>
    </location>
</feature>
<evidence type="ECO:0000256" key="1">
    <source>
        <dbReference type="ARBA" id="ARBA00001913"/>
    </source>
</evidence>
<dbReference type="PANTHER" id="PTHR10342">
    <property type="entry name" value="ARYLSULFATASE"/>
    <property type="match status" value="1"/>
</dbReference>
<evidence type="ECO:0000256" key="4">
    <source>
        <dbReference type="ARBA" id="ARBA00022837"/>
    </source>
</evidence>
<evidence type="ECO:0000256" key="3">
    <source>
        <dbReference type="ARBA" id="ARBA00022723"/>
    </source>
</evidence>
<dbReference type="SUPFAM" id="SSF53649">
    <property type="entry name" value="Alkaline phosphatase-like"/>
    <property type="match status" value="1"/>
</dbReference>
<organism evidence="7">
    <name type="scientific">Oppiella nova</name>
    <dbReference type="NCBI Taxonomy" id="334625"/>
    <lineage>
        <taxon>Eukaryota</taxon>
        <taxon>Metazoa</taxon>
        <taxon>Ecdysozoa</taxon>
        <taxon>Arthropoda</taxon>
        <taxon>Chelicerata</taxon>
        <taxon>Arachnida</taxon>
        <taxon>Acari</taxon>
        <taxon>Acariformes</taxon>
        <taxon>Sarcoptiformes</taxon>
        <taxon>Oribatida</taxon>
        <taxon>Brachypylina</taxon>
        <taxon>Oppioidea</taxon>
        <taxon>Oppiidae</taxon>
        <taxon>Oppiella</taxon>
    </lineage>
</organism>
<dbReference type="GO" id="GO:0008484">
    <property type="term" value="F:sulfuric ester hydrolase activity"/>
    <property type="evidence" value="ECO:0007669"/>
    <property type="project" value="InterPro"/>
</dbReference>
<comment type="similarity">
    <text evidence="2">Belongs to the sulfatase family.</text>
</comment>
<feature type="non-terminal residue" evidence="7">
    <location>
        <position position="196"/>
    </location>
</feature>
<evidence type="ECO:0000313" key="8">
    <source>
        <dbReference type="Proteomes" id="UP000728032"/>
    </source>
</evidence>
<dbReference type="AlphaFoldDB" id="A0A7R9MBD1"/>
<keyword evidence="5" id="KW-0325">Glycoprotein</keyword>
<dbReference type="Gene3D" id="3.40.720.10">
    <property type="entry name" value="Alkaline Phosphatase, subunit A"/>
    <property type="match status" value="1"/>
</dbReference>
<evidence type="ECO:0000256" key="2">
    <source>
        <dbReference type="ARBA" id="ARBA00008779"/>
    </source>
</evidence>
<dbReference type="OrthoDB" id="103349at2759"/>
<reference evidence="7" key="1">
    <citation type="submission" date="2020-11" db="EMBL/GenBank/DDBJ databases">
        <authorList>
            <person name="Tran Van P."/>
        </authorList>
    </citation>
    <scope>NUCLEOTIDE SEQUENCE</scope>
</reference>
<keyword evidence="8" id="KW-1185">Reference proteome</keyword>
<dbReference type="EMBL" id="CAJPVJ010012341">
    <property type="protein sequence ID" value="CAG2174272.1"/>
    <property type="molecule type" value="Genomic_DNA"/>
</dbReference>
<dbReference type="Gene3D" id="3.30.1120.10">
    <property type="match status" value="1"/>
</dbReference>
<evidence type="ECO:0000259" key="6">
    <source>
        <dbReference type="Pfam" id="PF00884"/>
    </source>
</evidence>
<name>A0A7R9MBD1_9ACAR</name>
<gene>
    <name evidence="7" type="ORF">ONB1V03_LOCUS13718</name>
</gene>